<keyword evidence="1" id="KW-0812">Transmembrane</keyword>
<gene>
    <name evidence="2" type="ORF">XA68_11082</name>
</gene>
<dbReference type="Proteomes" id="UP000037136">
    <property type="component" value="Unassembled WGS sequence"/>
</dbReference>
<proteinExistence type="predicted"/>
<reference evidence="2 3" key="2">
    <citation type="journal article" date="2017" name="Sci. Rep.">
        <title>Ant-infecting Ophiocordyceps genomes reveal a high diversity of potential behavioral manipulation genes and a possible major role for enterotoxins.</title>
        <authorList>
            <person name="de Bekker C."/>
            <person name="Ohm R.A."/>
            <person name="Evans H.C."/>
            <person name="Brachmann A."/>
            <person name="Hughes D.P."/>
        </authorList>
    </citation>
    <scope>NUCLEOTIDE SEQUENCE [LARGE SCALE GENOMIC DNA]</scope>
    <source>
        <strain evidence="2 3">SC16a</strain>
    </source>
</reference>
<organism evidence="2 3">
    <name type="scientific">Ophiocordyceps unilateralis</name>
    <name type="common">Zombie-ant fungus</name>
    <name type="synonym">Torrubia unilateralis</name>
    <dbReference type="NCBI Taxonomy" id="268505"/>
    <lineage>
        <taxon>Eukaryota</taxon>
        <taxon>Fungi</taxon>
        <taxon>Dikarya</taxon>
        <taxon>Ascomycota</taxon>
        <taxon>Pezizomycotina</taxon>
        <taxon>Sordariomycetes</taxon>
        <taxon>Hypocreomycetidae</taxon>
        <taxon>Hypocreales</taxon>
        <taxon>Ophiocordycipitaceae</taxon>
        <taxon>Ophiocordyceps</taxon>
    </lineage>
</organism>
<protein>
    <submittedName>
        <fullName evidence="2">Uncharacterized protein</fullName>
    </submittedName>
</protein>
<evidence type="ECO:0000313" key="2">
    <source>
        <dbReference type="EMBL" id="PFH55011.1"/>
    </source>
</evidence>
<keyword evidence="1" id="KW-0472">Membrane</keyword>
<comment type="caution">
    <text evidence="2">The sequence shown here is derived from an EMBL/GenBank/DDBJ whole genome shotgun (WGS) entry which is preliminary data.</text>
</comment>
<reference evidence="2 3" key="1">
    <citation type="journal article" date="2015" name="BMC Genomics">
        <title>Gene expression during zombie ant biting behavior reflects the complexity underlying fungal parasitic behavioral manipulation.</title>
        <authorList>
            <person name="de Bekker C."/>
            <person name="Ohm R.A."/>
            <person name="Loreto R.G."/>
            <person name="Sebastian A."/>
            <person name="Albert I."/>
            <person name="Merrow M."/>
            <person name="Brachmann A."/>
            <person name="Hughes D.P."/>
        </authorList>
    </citation>
    <scope>NUCLEOTIDE SEQUENCE [LARGE SCALE GENOMIC DNA]</scope>
    <source>
        <strain evidence="2 3">SC16a</strain>
    </source>
</reference>
<evidence type="ECO:0000256" key="1">
    <source>
        <dbReference type="SAM" id="Phobius"/>
    </source>
</evidence>
<name>A0A2A9P208_OPHUN</name>
<keyword evidence="1" id="KW-1133">Transmembrane helix</keyword>
<dbReference type="EMBL" id="LAZP02001331">
    <property type="protein sequence ID" value="PFH55011.1"/>
    <property type="molecule type" value="Genomic_DNA"/>
</dbReference>
<evidence type="ECO:0000313" key="3">
    <source>
        <dbReference type="Proteomes" id="UP000037136"/>
    </source>
</evidence>
<keyword evidence="3" id="KW-1185">Reference proteome</keyword>
<feature type="transmembrane region" description="Helical" evidence="1">
    <location>
        <begin position="62"/>
        <end position="92"/>
    </location>
</feature>
<dbReference type="AlphaFoldDB" id="A0A2A9P208"/>
<sequence length="141" mass="15987">MSSLIKASPTWKLLIYLSLKSKNKRLDSSQLAATRLQYSNQPRTLSPVPLYSIGRQLSSGSLVGLISGVIITIFSQAIALLATSVILSYYMLALRLNIKTLDLLSIVPRRWRSKLFSDFRRDKWFFASFICTFILTICVHI</sequence>
<accession>A0A2A9P208</accession>